<sequence>MGLFDRFKKKKKSVEVRIGNLDEVEVVPIEEDKIGSIYDEVQKAVIKRLEEQRRLNELLSQVYYLDQKVIVWFDGREPRIKGYPIAMRKDLDEYVILYQVRPPDWLDNIWYSLGRLLGKKPPQKLIRVHESQVWFGREIILIHASAFEVNHIGEEIALPLEKDVLKVELWKEMKASRDAWRAAYMNLARQVAKATDLALKINPNAKLYNKTKLDLYDKSGKRKIASIDDASGLMWGNLTKRSDFEQEFEE</sequence>
<dbReference type="RefSeq" id="WP_010885272.1">
    <property type="nucleotide sequence ID" value="NZ_DUJN01000002.1"/>
</dbReference>
<evidence type="ECO:0000313" key="2">
    <source>
        <dbReference type="Proteomes" id="UP000617544"/>
    </source>
</evidence>
<proteinExistence type="predicted"/>
<dbReference type="AlphaFoldDB" id="A0A832WGK6"/>
<dbReference type="GeneID" id="1443507"/>
<evidence type="ECO:0000313" key="1">
    <source>
        <dbReference type="EMBL" id="HII60200.1"/>
    </source>
</evidence>
<gene>
    <name evidence="1" type="ORF">HA331_00225</name>
</gene>
<dbReference type="OMA" id="RVAWITE"/>
<organism evidence="1 2">
    <name type="scientific">Pyrococcus horikoshii</name>
    <dbReference type="NCBI Taxonomy" id="53953"/>
    <lineage>
        <taxon>Archaea</taxon>
        <taxon>Methanobacteriati</taxon>
        <taxon>Methanobacteriota</taxon>
        <taxon>Thermococci</taxon>
        <taxon>Thermococcales</taxon>
        <taxon>Thermococcaceae</taxon>
        <taxon>Pyrococcus</taxon>
    </lineage>
</organism>
<reference evidence="1" key="1">
    <citation type="journal article" date="2020" name="bioRxiv">
        <title>A rank-normalized archaeal taxonomy based on genome phylogeny resolves widespread incomplete and uneven classifications.</title>
        <authorList>
            <person name="Rinke C."/>
            <person name="Chuvochina M."/>
            <person name="Mussig A.J."/>
            <person name="Chaumeil P.-A."/>
            <person name="Waite D.W."/>
            <person name="Whitman W.B."/>
            <person name="Parks D.H."/>
            <person name="Hugenholtz P."/>
        </authorList>
    </citation>
    <scope>NUCLEOTIDE SEQUENCE</scope>
    <source>
        <strain evidence="1">UBA8834</strain>
    </source>
</reference>
<comment type="caution">
    <text evidence="1">The sequence shown here is derived from an EMBL/GenBank/DDBJ whole genome shotgun (WGS) entry which is preliminary data.</text>
</comment>
<dbReference type="Proteomes" id="UP000617544">
    <property type="component" value="Unassembled WGS sequence"/>
</dbReference>
<dbReference type="EMBL" id="DUJN01000002">
    <property type="protein sequence ID" value="HII60200.1"/>
    <property type="molecule type" value="Genomic_DNA"/>
</dbReference>
<name>A0A832WGK6_PYRHR</name>
<accession>A0A832WGK6</accession>
<protein>
    <submittedName>
        <fullName evidence="1">Uncharacterized protein</fullName>
    </submittedName>
</protein>